<dbReference type="SUPFAM" id="SSF56601">
    <property type="entry name" value="beta-lactamase/transpeptidase-like"/>
    <property type="match status" value="1"/>
</dbReference>
<sequence length="411" mass="47176">MWSLLFPVHSAGCVAMQPEKCHPLLPLLAETSTLYPMLNHVVVNPDRFKVQILYTQIDRRQDNMVEFTHYQFGLDESRYFYPASTVKLPVSLLALQWLEQQNLPGITRDTIMLSDSNRAAQTTALADVTAEHKLPSVGHYIKKILLVSDNDAYNRLYELLGQDYINSQLKHKGLTNTVINHRLSLPLAEEEQRQYNPVRFVDADNRTVLSLPARNSVKRYVNQPAPLLGKAHIANGELVPEPMDFSQKNRFSIVDYNGVLKRIFFPQVFSAEQQFNISQQNRDFIMRYMGLVPSANRYPNYDVNEFPDNYAKFLLVGGQAEPIPGHFKIFDKTGWAYGHAIDGAYIVDTEHNVEFLLVAVIYANENDTLNDDNYQLDEIAKPFMRQLGQLIYQHELQRQRSIAPDLSDLNK</sequence>
<dbReference type="Pfam" id="PF13354">
    <property type="entry name" value="Beta-lactamase2"/>
    <property type="match status" value="1"/>
</dbReference>
<dbReference type="PANTHER" id="PTHR35333">
    <property type="entry name" value="BETA-LACTAMASE"/>
    <property type="match status" value="1"/>
</dbReference>
<dbReference type="InterPro" id="IPR000871">
    <property type="entry name" value="Beta-lactam_class-A"/>
</dbReference>
<evidence type="ECO:0000256" key="1">
    <source>
        <dbReference type="ARBA" id="ARBA00001526"/>
    </source>
</evidence>
<keyword evidence="6" id="KW-1185">Reference proteome</keyword>
<dbReference type="EMBL" id="LAHO01000026">
    <property type="protein sequence ID" value="KKO43860.1"/>
    <property type="molecule type" value="Genomic_DNA"/>
</dbReference>
<evidence type="ECO:0000256" key="3">
    <source>
        <dbReference type="ARBA" id="ARBA00012865"/>
    </source>
</evidence>
<dbReference type="STRING" id="336831.WG68_18520"/>
<gene>
    <name evidence="5" type="ORF">WG68_18520</name>
</gene>
<dbReference type="Proteomes" id="UP000034228">
    <property type="component" value="Unassembled WGS sequence"/>
</dbReference>
<evidence type="ECO:0000259" key="4">
    <source>
        <dbReference type="Pfam" id="PF13354"/>
    </source>
</evidence>
<feature type="domain" description="Beta-lactamase class A catalytic" evidence="4">
    <location>
        <begin position="68"/>
        <end position="357"/>
    </location>
</feature>
<name>A0A0M2V2J5_9GAMM</name>
<dbReference type="GO" id="GO:0030655">
    <property type="term" value="P:beta-lactam antibiotic catabolic process"/>
    <property type="evidence" value="ECO:0007669"/>
    <property type="project" value="InterPro"/>
</dbReference>
<accession>A0A0M2V2J5</accession>
<evidence type="ECO:0000313" key="6">
    <source>
        <dbReference type="Proteomes" id="UP000034228"/>
    </source>
</evidence>
<dbReference type="Gene3D" id="3.40.710.10">
    <property type="entry name" value="DD-peptidase/beta-lactamase superfamily"/>
    <property type="match status" value="1"/>
</dbReference>
<organism evidence="5 6">
    <name type="scientific">Arsukibacterium ikkense</name>
    <dbReference type="NCBI Taxonomy" id="336831"/>
    <lineage>
        <taxon>Bacteria</taxon>
        <taxon>Pseudomonadati</taxon>
        <taxon>Pseudomonadota</taxon>
        <taxon>Gammaproteobacteria</taxon>
        <taxon>Chromatiales</taxon>
        <taxon>Chromatiaceae</taxon>
        <taxon>Arsukibacterium</taxon>
    </lineage>
</organism>
<evidence type="ECO:0000313" key="5">
    <source>
        <dbReference type="EMBL" id="KKO43860.1"/>
    </source>
</evidence>
<dbReference type="EC" id="3.5.2.6" evidence="3"/>
<dbReference type="PATRIC" id="fig|336831.14.peg.1954"/>
<protein>
    <recommendedName>
        <fullName evidence="3">beta-lactamase</fullName>
        <ecNumber evidence="3">3.5.2.6</ecNumber>
    </recommendedName>
</protein>
<evidence type="ECO:0000256" key="2">
    <source>
        <dbReference type="ARBA" id="ARBA00009009"/>
    </source>
</evidence>
<dbReference type="InterPro" id="IPR012338">
    <property type="entry name" value="Beta-lactam/transpept-like"/>
</dbReference>
<dbReference type="GO" id="GO:0046677">
    <property type="term" value="P:response to antibiotic"/>
    <property type="evidence" value="ECO:0007669"/>
    <property type="project" value="InterPro"/>
</dbReference>
<dbReference type="PANTHER" id="PTHR35333:SF3">
    <property type="entry name" value="BETA-LACTAMASE-TYPE TRANSPEPTIDASE FOLD CONTAINING PROTEIN"/>
    <property type="match status" value="1"/>
</dbReference>
<dbReference type="AlphaFoldDB" id="A0A0M2V2J5"/>
<reference evidence="5 6" key="1">
    <citation type="submission" date="2015-03" db="EMBL/GenBank/DDBJ databases">
        <title>Draft genome sequences of two protease-producing strains of Arsukibacterium isolated from two cold and alkaline environments.</title>
        <authorList>
            <person name="Lylloff J.E."/>
            <person name="Skov L.B."/>
            <person name="Jepsen M."/>
            <person name="Hallin P.F."/>
            <person name="Sorensen S.J."/>
            <person name="Stougaard P."/>
            <person name="Glaring M.A."/>
        </authorList>
    </citation>
    <scope>NUCLEOTIDE SEQUENCE [LARGE SCALE GENOMIC DNA]</scope>
    <source>
        <strain evidence="5 6">GCM72</strain>
    </source>
</reference>
<proteinExistence type="inferred from homology"/>
<dbReference type="InterPro" id="IPR045155">
    <property type="entry name" value="Beta-lactam_cat"/>
</dbReference>
<comment type="catalytic activity">
    <reaction evidence="1">
        <text>a beta-lactam + H2O = a substituted beta-amino acid</text>
        <dbReference type="Rhea" id="RHEA:20401"/>
        <dbReference type="ChEBI" id="CHEBI:15377"/>
        <dbReference type="ChEBI" id="CHEBI:35627"/>
        <dbReference type="ChEBI" id="CHEBI:140347"/>
        <dbReference type="EC" id="3.5.2.6"/>
    </reaction>
</comment>
<comment type="similarity">
    <text evidence="2">Belongs to the class-A beta-lactamase family.</text>
</comment>
<comment type="caution">
    <text evidence="5">The sequence shown here is derived from an EMBL/GenBank/DDBJ whole genome shotgun (WGS) entry which is preliminary data.</text>
</comment>
<dbReference type="GO" id="GO:0008800">
    <property type="term" value="F:beta-lactamase activity"/>
    <property type="evidence" value="ECO:0007669"/>
    <property type="project" value="UniProtKB-EC"/>
</dbReference>